<accession>A0A7X0JSW5</accession>
<proteinExistence type="predicted"/>
<dbReference type="Proteomes" id="UP000528457">
    <property type="component" value="Unassembled WGS sequence"/>
</dbReference>
<organism evidence="1 2">
    <name type="scientific">Pseudoteredinibacter isoporae</name>
    <dbReference type="NCBI Taxonomy" id="570281"/>
    <lineage>
        <taxon>Bacteria</taxon>
        <taxon>Pseudomonadati</taxon>
        <taxon>Pseudomonadota</taxon>
        <taxon>Gammaproteobacteria</taxon>
        <taxon>Cellvibrionales</taxon>
        <taxon>Cellvibrionaceae</taxon>
        <taxon>Pseudoteredinibacter</taxon>
    </lineage>
</organism>
<name>A0A7X0JSW5_9GAMM</name>
<evidence type="ECO:0000313" key="1">
    <source>
        <dbReference type="EMBL" id="MBB6521649.1"/>
    </source>
</evidence>
<dbReference type="InterPro" id="IPR036237">
    <property type="entry name" value="Xyl_isomerase-like_sf"/>
</dbReference>
<dbReference type="AlphaFoldDB" id="A0A7X0JSW5"/>
<dbReference type="Gene3D" id="3.20.20.150">
    <property type="entry name" value="Divalent-metal-dependent TIM barrel enzymes"/>
    <property type="match status" value="1"/>
</dbReference>
<dbReference type="PANTHER" id="PTHR42194:SF1">
    <property type="entry name" value="UPF0276 PROTEIN HI_1600"/>
    <property type="match status" value="1"/>
</dbReference>
<comment type="caution">
    <text evidence="1">The sequence shown here is derived from an EMBL/GenBank/DDBJ whole genome shotgun (WGS) entry which is preliminary data.</text>
</comment>
<protein>
    <recommendedName>
        <fullName evidence="3">DUF692 domain-containing protein</fullName>
    </recommendedName>
</protein>
<reference evidence="1 2" key="1">
    <citation type="submission" date="2020-08" db="EMBL/GenBank/DDBJ databases">
        <title>Genomic Encyclopedia of Type Strains, Phase IV (KMG-IV): sequencing the most valuable type-strain genomes for metagenomic binning, comparative biology and taxonomic classification.</title>
        <authorList>
            <person name="Goeker M."/>
        </authorList>
    </citation>
    <scope>NUCLEOTIDE SEQUENCE [LARGE SCALE GENOMIC DNA]</scope>
    <source>
        <strain evidence="1 2">DSM 22368</strain>
    </source>
</reference>
<dbReference type="EMBL" id="JACHHT010000002">
    <property type="protein sequence ID" value="MBB6521649.1"/>
    <property type="molecule type" value="Genomic_DNA"/>
</dbReference>
<dbReference type="NCBIfam" id="NF003818">
    <property type="entry name" value="PRK05409.1"/>
    <property type="match status" value="1"/>
</dbReference>
<dbReference type="InterPro" id="IPR007801">
    <property type="entry name" value="MbnB/TglH/ChrH"/>
</dbReference>
<evidence type="ECO:0000313" key="2">
    <source>
        <dbReference type="Proteomes" id="UP000528457"/>
    </source>
</evidence>
<dbReference type="InParanoid" id="A0A7X0JSW5"/>
<dbReference type="Pfam" id="PF05114">
    <property type="entry name" value="MbnB_TglH_ChrH"/>
    <property type="match status" value="1"/>
</dbReference>
<sequence>MDELIERDIQLPWMEVLADNFLCVDNLHFYRAEPLFASCPLSLHCIGMNLGAMEPLDESYLQSVKQLADRLDVQQISDHACFHSLEGAHSHDLLPVAYHPDNIRYIAERADCVQTFLGRPFCVENISTYLFHRQSILSEGQFLAGLAELSGCGILLDVNNLYVNGLNAHNDEDAALDYALQQIAELKSEQVWQIHIAGHQRTRWGAIDHHGAALHKDVLYLLAEAIRLLGKKPVLLEWDNNIPPLRRVLEELNTVEQTLTDFACLQGEAL</sequence>
<gene>
    <name evidence="1" type="ORF">HNR48_001934</name>
</gene>
<dbReference type="SUPFAM" id="SSF51658">
    <property type="entry name" value="Xylose isomerase-like"/>
    <property type="match status" value="1"/>
</dbReference>
<keyword evidence="2" id="KW-1185">Reference proteome</keyword>
<dbReference type="PANTHER" id="PTHR42194">
    <property type="entry name" value="UPF0276 PROTEIN HI_1600"/>
    <property type="match status" value="1"/>
</dbReference>
<evidence type="ECO:0008006" key="3">
    <source>
        <dbReference type="Google" id="ProtNLM"/>
    </source>
</evidence>